<dbReference type="Proteomes" id="UP000762676">
    <property type="component" value="Unassembled WGS sequence"/>
</dbReference>
<evidence type="ECO:0000313" key="2">
    <source>
        <dbReference type="Proteomes" id="UP000762676"/>
    </source>
</evidence>
<evidence type="ECO:0000313" key="1">
    <source>
        <dbReference type="EMBL" id="GFS22030.1"/>
    </source>
</evidence>
<protein>
    <submittedName>
        <fullName evidence="1">Uncharacterized protein</fullName>
    </submittedName>
</protein>
<dbReference type="AlphaFoldDB" id="A0AAV4JIE7"/>
<keyword evidence="2" id="KW-1185">Reference proteome</keyword>
<gene>
    <name evidence="1" type="ORF">ElyMa_001607200</name>
</gene>
<organism evidence="1 2">
    <name type="scientific">Elysia marginata</name>
    <dbReference type="NCBI Taxonomy" id="1093978"/>
    <lineage>
        <taxon>Eukaryota</taxon>
        <taxon>Metazoa</taxon>
        <taxon>Spiralia</taxon>
        <taxon>Lophotrochozoa</taxon>
        <taxon>Mollusca</taxon>
        <taxon>Gastropoda</taxon>
        <taxon>Heterobranchia</taxon>
        <taxon>Euthyneura</taxon>
        <taxon>Panpulmonata</taxon>
        <taxon>Sacoglossa</taxon>
        <taxon>Placobranchoidea</taxon>
        <taxon>Plakobranchidae</taxon>
        <taxon>Elysia</taxon>
    </lineage>
</organism>
<accession>A0AAV4JIE7</accession>
<sequence length="135" mass="15695">MEDEQFCVGYAKTRFSKSVHKRSSLANLWSMCRTCPLKLPGNVESLLSEAPNWFCYSSQRKEAFRDCFDVISSDEVESLTRKGPLLFSETSATRSTCWCNEKRWETFWLTGKSWGHTLLVFDLISLNRTHSTRHK</sequence>
<name>A0AAV4JIE7_9GAST</name>
<dbReference type="EMBL" id="BMAT01003224">
    <property type="protein sequence ID" value="GFS22030.1"/>
    <property type="molecule type" value="Genomic_DNA"/>
</dbReference>
<comment type="caution">
    <text evidence="1">The sequence shown here is derived from an EMBL/GenBank/DDBJ whole genome shotgun (WGS) entry which is preliminary data.</text>
</comment>
<reference evidence="1 2" key="1">
    <citation type="journal article" date="2021" name="Elife">
        <title>Chloroplast acquisition without the gene transfer in kleptoplastic sea slugs, Plakobranchus ocellatus.</title>
        <authorList>
            <person name="Maeda T."/>
            <person name="Takahashi S."/>
            <person name="Yoshida T."/>
            <person name="Shimamura S."/>
            <person name="Takaki Y."/>
            <person name="Nagai Y."/>
            <person name="Toyoda A."/>
            <person name="Suzuki Y."/>
            <person name="Arimoto A."/>
            <person name="Ishii H."/>
            <person name="Satoh N."/>
            <person name="Nishiyama T."/>
            <person name="Hasebe M."/>
            <person name="Maruyama T."/>
            <person name="Minagawa J."/>
            <person name="Obokata J."/>
            <person name="Shigenobu S."/>
        </authorList>
    </citation>
    <scope>NUCLEOTIDE SEQUENCE [LARGE SCALE GENOMIC DNA]</scope>
</reference>
<proteinExistence type="predicted"/>